<dbReference type="EMBL" id="AGYR01000016">
    <property type="protein sequence ID" value="ENZ17345.1"/>
    <property type="molecule type" value="Genomic_DNA"/>
</dbReference>
<dbReference type="PATRIC" id="fig|999408.3.peg.2078"/>
<name>A0A0E2HCH8_9FIRM</name>
<evidence type="ECO:0000313" key="2">
    <source>
        <dbReference type="Proteomes" id="UP000013085"/>
    </source>
</evidence>
<organism evidence="1 2">
    <name type="scientific">[Clostridium] clostridioforme 90A8</name>
    <dbReference type="NCBI Taxonomy" id="999408"/>
    <lineage>
        <taxon>Bacteria</taxon>
        <taxon>Bacillati</taxon>
        <taxon>Bacillota</taxon>
        <taxon>Clostridia</taxon>
        <taxon>Lachnospirales</taxon>
        <taxon>Lachnospiraceae</taxon>
        <taxon>Enterocloster</taxon>
    </lineage>
</organism>
<dbReference type="AlphaFoldDB" id="A0A0E2HCH8"/>
<dbReference type="Proteomes" id="UP000013085">
    <property type="component" value="Unassembled WGS sequence"/>
</dbReference>
<evidence type="ECO:0000313" key="1">
    <source>
        <dbReference type="EMBL" id="ENZ17345.1"/>
    </source>
</evidence>
<accession>A0A0E2HCH8</accession>
<sequence length="157" mass="17825">MPYTFQSVKNMEKLTDSSKLCNFIESFSDYGNQFSLICGKIEALFGQPIYKTENLENLFSYCILAASEEVEEVYLNIYCAGSGPAVGGMSDEKSRKAAKALVDYVRQAEPINYAYKAYYLDGPTALEFGIRDGAPYYNETELRLSEKEFRELYARLL</sequence>
<dbReference type="HOGENOM" id="CLU_1624593_0_0_9"/>
<protein>
    <submittedName>
        <fullName evidence="1">Uncharacterized protein</fullName>
    </submittedName>
</protein>
<comment type="caution">
    <text evidence="1">The sequence shown here is derived from an EMBL/GenBank/DDBJ whole genome shotgun (WGS) entry which is preliminary data.</text>
</comment>
<reference evidence="1 2" key="1">
    <citation type="submission" date="2013-01" db="EMBL/GenBank/DDBJ databases">
        <title>The Genome Sequence of Clostridium clostridioforme 90A8.</title>
        <authorList>
            <consortium name="The Broad Institute Genome Sequencing Platform"/>
            <person name="Earl A."/>
            <person name="Ward D."/>
            <person name="Feldgarden M."/>
            <person name="Gevers D."/>
            <person name="Courvalin P."/>
            <person name="Lambert T."/>
            <person name="Walker B."/>
            <person name="Young S.K."/>
            <person name="Zeng Q."/>
            <person name="Gargeya S."/>
            <person name="Fitzgerald M."/>
            <person name="Haas B."/>
            <person name="Abouelleil A."/>
            <person name="Alvarado L."/>
            <person name="Arachchi H.M."/>
            <person name="Berlin A.M."/>
            <person name="Chapman S.B."/>
            <person name="Dewar J."/>
            <person name="Goldberg J."/>
            <person name="Griggs A."/>
            <person name="Gujja S."/>
            <person name="Hansen M."/>
            <person name="Howarth C."/>
            <person name="Imamovic A."/>
            <person name="Larimer J."/>
            <person name="McCowan C."/>
            <person name="Murphy C."/>
            <person name="Neiman D."/>
            <person name="Pearson M."/>
            <person name="Priest M."/>
            <person name="Roberts A."/>
            <person name="Saif S."/>
            <person name="Shea T."/>
            <person name="Sisk P."/>
            <person name="Sykes S."/>
            <person name="Wortman J."/>
            <person name="Nusbaum C."/>
            <person name="Birren B."/>
        </authorList>
    </citation>
    <scope>NUCLEOTIDE SEQUENCE [LARGE SCALE GENOMIC DNA]</scope>
    <source>
        <strain evidence="1 2">90A8</strain>
    </source>
</reference>
<proteinExistence type="predicted"/>
<gene>
    <name evidence="1" type="ORF">HMPREF1090_01935</name>
</gene>